<evidence type="ECO:0000256" key="3">
    <source>
        <dbReference type="ARBA" id="ARBA00022598"/>
    </source>
</evidence>
<dbReference type="GO" id="GO:0046872">
    <property type="term" value="F:metal ion binding"/>
    <property type="evidence" value="ECO:0007669"/>
    <property type="project" value="UniProtKB-KW"/>
</dbReference>
<dbReference type="UniPathway" id="UPA00074">
    <property type="reaction ID" value="UER00125"/>
</dbReference>
<comment type="pathway">
    <text evidence="1">Purine metabolism; IMP biosynthesis via de novo pathway; N(1)-(5-phospho-D-ribosyl)glycinamide from 5-phospho-alpha-D-ribose 1-diphosphate: step 2/2.</text>
</comment>
<dbReference type="AlphaFoldDB" id="A0A0F9W6L3"/>
<dbReference type="EMBL" id="LAZR01000217">
    <property type="protein sequence ID" value="KKN81291.1"/>
    <property type="molecule type" value="Genomic_DNA"/>
</dbReference>
<evidence type="ECO:0000256" key="10">
    <source>
        <dbReference type="ARBA" id="ARBA00042242"/>
    </source>
</evidence>
<keyword evidence="7" id="KW-0067">ATP-binding</keyword>
<dbReference type="InterPro" id="IPR013815">
    <property type="entry name" value="ATP_grasp_subdomain_1"/>
</dbReference>
<dbReference type="PANTHER" id="PTHR43472:SF1">
    <property type="entry name" value="PHOSPHORIBOSYLAMINE--GLYCINE LIGASE, CHLOROPLASTIC"/>
    <property type="match status" value="1"/>
</dbReference>
<dbReference type="GO" id="GO:0005524">
    <property type="term" value="F:ATP binding"/>
    <property type="evidence" value="ECO:0007669"/>
    <property type="project" value="UniProtKB-KW"/>
</dbReference>
<dbReference type="SMART" id="SM01210">
    <property type="entry name" value="GARS_C"/>
    <property type="match status" value="1"/>
</dbReference>
<name>A0A0F9W6L3_9ZZZZ</name>
<dbReference type="PROSITE" id="PS00184">
    <property type="entry name" value="GARS"/>
    <property type="match status" value="1"/>
</dbReference>
<dbReference type="Pfam" id="PF02843">
    <property type="entry name" value="GARS_C"/>
    <property type="match status" value="1"/>
</dbReference>
<dbReference type="InterPro" id="IPR011761">
    <property type="entry name" value="ATP-grasp"/>
</dbReference>
<dbReference type="HAMAP" id="MF_00138">
    <property type="entry name" value="GARS"/>
    <property type="match status" value="1"/>
</dbReference>
<evidence type="ECO:0000256" key="8">
    <source>
        <dbReference type="ARBA" id="ARBA00023211"/>
    </source>
</evidence>
<dbReference type="PROSITE" id="PS50975">
    <property type="entry name" value="ATP_GRASP"/>
    <property type="match status" value="1"/>
</dbReference>
<dbReference type="InterPro" id="IPR016185">
    <property type="entry name" value="PreATP-grasp_dom_sf"/>
</dbReference>
<dbReference type="InterPro" id="IPR020560">
    <property type="entry name" value="PRibGlycinamide_synth_C-dom"/>
</dbReference>
<evidence type="ECO:0000256" key="9">
    <source>
        <dbReference type="ARBA" id="ARBA00038345"/>
    </source>
</evidence>
<dbReference type="InterPro" id="IPR020559">
    <property type="entry name" value="PRibGlycinamide_synth_CS"/>
</dbReference>
<dbReference type="GO" id="GO:0004637">
    <property type="term" value="F:phosphoribosylamine-glycine ligase activity"/>
    <property type="evidence" value="ECO:0007669"/>
    <property type="project" value="UniProtKB-EC"/>
</dbReference>
<dbReference type="InterPro" id="IPR020562">
    <property type="entry name" value="PRibGlycinamide_synth_N"/>
</dbReference>
<dbReference type="Gene3D" id="3.30.470.20">
    <property type="entry name" value="ATP-grasp fold, B domain"/>
    <property type="match status" value="1"/>
</dbReference>
<dbReference type="InterPro" id="IPR037123">
    <property type="entry name" value="PRibGlycinamide_synth_C_sf"/>
</dbReference>
<dbReference type="SUPFAM" id="SSF51246">
    <property type="entry name" value="Rudiment single hybrid motif"/>
    <property type="match status" value="1"/>
</dbReference>
<gene>
    <name evidence="13" type="ORF">LCGC14_0321280</name>
</gene>
<dbReference type="EC" id="6.3.4.13" evidence="2"/>
<dbReference type="SUPFAM" id="SSF52440">
    <property type="entry name" value="PreATP-grasp domain"/>
    <property type="match status" value="1"/>
</dbReference>
<evidence type="ECO:0000256" key="11">
    <source>
        <dbReference type="ARBA" id="ARBA00042864"/>
    </source>
</evidence>
<protein>
    <recommendedName>
        <fullName evidence="2">phosphoribosylamine--glycine ligase</fullName>
        <ecNumber evidence="2">6.3.4.13</ecNumber>
    </recommendedName>
    <alternativeName>
        <fullName evidence="10">Glycinamide ribonucleotide synthetase</fullName>
    </alternativeName>
    <alternativeName>
        <fullName evidence="11">Phosphoribosylglycinamide synthetase</fullName>
    </alternativeName>
</protein>
<accession>A0A0F9W6L3</accession>
<evidence type="ECO:0000313" key="13">
    <source>
        <dbReference type="EMBL" id="KKN81291.1"/>
    </source>
</evidence>
<reference evidence="13" key="1">
    <citation type="journal article" date="2015" name="Nature">
        <title>Complex archaea that bridge the gap between prokaryotes and eukaryotes.</title>
        <authorList>
            <person name="Spang A."/>
            <person name="Saw J.H."/>
            <person name="Jorgensen S.L."/>
            <person name="Zaremba-Niedzwiedzka K."/>
            <person name="Martijn J."/>
            <person name="Lind A.E."/>
            <person name="van Eijk R."/>
            <person name="Schleper C."/>
            <person name="Guy L."/>
            <person name="Ettema T.J."/>
        </authorList>
    </citation>
    <scope>NUCLEOTIDE SEQUENCE</scope>
</reference>
<keyword evidence="6" id="KW-0658">Purine biosynthesis</keyword>
<dbReference type="SMART" id="SM01209">
    <property type="entry name" value="GARS_A"/>
    <property type="match status" value="1"/>
</dbReference>
<feature type="domain" description="ATP-grasp" evidence="12">
    <location>
        <begin position="107"/>
        <end position="313"/>
    </location>
</feature>
<evidence type="ECO:0000256" key="7">
    <source>
        <dbReference type="ARBA" id="ARBA00022840"/>
    </source>
</evidence>
<keyword evidence="8" id="KW-0464">Manganese</keyword>
<evidence type="ECO:0000256" key="2">
    <source>
        <dbReference type="ARBA" id="ARBA00013255"/>
    </source>
</evidence>
<dbReference type="FunFam" id="3.30.470.20:FF:000018">
    <property type="entry name" value="Trifunctional purine biosynthetic protein adenosine-3"/>
    <property type="match status" value="1"/>
</dbReference>
<evidence type="ECO:0000259" key="12">
    <source>
        <dbReference type="PROSITE" id="PS50975"/>
    </source>
</evidence>
<dbReference type="PANTHER" id="PTHR43472">
    <property type="entry name" value="PHOSPHORIBOSYLAMINE--GLYCINE LIGASE"/>
    <property type="match status" value="1"/>
</dbReference>
<dbReference type="GO" id="GO:0009113">
    <property type="term" value="P:purine nucleobase biosynthetic process"/>
    <property type="evidence" value="ECO:0007669"/>
    <property type="project" value="InterPro"/>
</dbReference>
<dbReference type="Gene3D" id="3.90.600.10">
    <property type="entry name" value="Phosphoribosylglycinamide synthetase, C-terminal domain"/>
    <property type="match status" value="1"/>
</dbReference>
<dbReference type="Pfam" id="PF01071">
    <property type="entry name" value="GARS_A"/>
    <property type="match status" value="1"/>
</dbReference>
<evidence type="ECO:0000256" key="6">
    <source>
        <dbReference type="ARBA" id="ARBA00022755"/>
    </source>
</evidence>
<keyword evidence="3" id="KW-0436">Ligase</keyword>
<sequence>MKVLLIGGGGREHALAWKISQSPLCDSLWAAPGNPGIAECAECVDVSGNDTEAVVSLAGDKAVDLVVIGPEEPLALGLGDAVRAAGILCFGPSMAGARIEADKAYAKNLMRAAAVPTAEGRIFTDLRQAKDYVLSRDYGVAVKASGLAKGKGVVVCPEPYQAIKPLEEMMAKKIFGDAGDTVIVEEMLVGQEASILALCDGKSIYAMEALQDHKPVGEGDMGPNTGGMGAYSPVPIIDVEMMGRVEREILVPIVDAMRRDFGRYEGLLYAGLMLTSAGPKVIEFNCRFGDPECQPLMMRLKSDLLEAMVAVAEHRLDEVTLEWDPRPAVCVVMASGGYPGSYEKGREITGIADADALDDVKVFHAGTAMVDGKLVNNGGRVLGVTASGETIAAAQQRAYEAVDKITWDDCFCRRDIAGKAIT</sequence>
<keyword evidence="4" id="KW-0479">Metal-binding</keyword>
<dbReference type="Gene3D" id="3.40.50.20">
    <property type="match status" value="1"/>
</dbReference>
<evidence type="ECO:0000256" key="1">
    <source>
        <dbReference type="ARBA" id="ARBA00005174"/>
    </source>
</evidence>
<dbReference type="SUPFAM" id="SSF56059">
    <property type="entry name" value="Glutathione synthetase ATP-binding domain-like"/>
    <property type="match status" value="1"/>
</dbReference>
<evidence type="ECO:0000256" key="4">
    <source>
        <dbReference type="ARBA" id="ARBA00022723"/>
    </source>
</evidence>
<dbReference type="InterPro" id="IPR020561">
    <property type="entry name" value="PRibGlycinamid_synth_ATP-grasp"/>
</dbReference>
<proteinExistence type="inferred from homology"/>
<keyword evidence="5" id="KW-0547">Nucleotide-binding</keyword>
<dbReference type="InterPro" id="IPR000115">
    <property type="entry name" value="PRibGlycinamide_synth"/>
</dbReference>
<dbReference type="Pfam" id="PF02844">
    <property type="entry name" value="GARS_N"/>
    <property type="match status" value="1"/>
</dbReference>
<comment type="similarity">
    <text evidence="9">Belongs to the GARS family.</text>
</comment>
<dbReference type="GO" id="GO:0006189">
    <property type="term" value="P:'de novo' IMP biosynthetic process"/>
    <property type="evidence" value="ECO:0007669"/>
    <property type="project" value="UniProtKB-UniPathway"/>
</dbReference>
<dbReference type="InterPro" id="IPR011054">
    <property type="entry name" value="Rudment_hybrid_motif"/>
</dbReference>
<dbReference type="FunFam" id="3.90.600.10:FF:000001">
    <property type="entry name" value="Trifunctional purine biosynthetic protein adenosine-3"/>
    <property type="match status" value="1"/>
</dbReference>
<dbReference type="NCBIfam" id="TIGR00877">
    <property type="entry name" value="purD"/>
    <property type="match status" value="1"/>
</dbReference>
<evidence type="ECO:0000256" key="5">
    <source>
        <dbReference type="ARBA" id="ARBA00022741"/>
    </source>
</evidence>
<comment type="caution">
    <text evidence="13">The sequence shown here is derived from an EMBL/GenBank/DDBJ whole genome shotgun (WGS) entry which is preliminary data.</text>
</comment>
<dbReference type="Gene3D" id="3.30.1490.20">
    <property type="entry name" value="ATP-grasp fold, A domain"/>
    <property type="match status" value="1"/>
</dbReference>
<organism evidence="13">
    <name type="scientific">marine sediment metagenome</name>
    <dbReference type="NCBI Taxonomy" id="412755"/>
    <lineage>
        <taxon>unclassified sequences</taxon>
        <taxon>metagenomes</taxon>
        <taxon>ecological metagenomes</taxon>
    </lineage>
</organism>